<feature type="compositionally biased region" description="Polar residues" evidence="1">
    <location>
        <begin position="41"/>
        <end position="52"/>
    </location>
</feature>
<feature type="compositionally biased region" description="Low complexity" evidence="1">
    <location>
        <begin position="461"/>
        <end position="472"/>
    </location>
</feature>
<feature type="region of interest" description="Disordered" evidence="1">
    <location>
        <begin position="827"/>
        <end position="976"/>
    </location>
</feature>
<feature type="region of interest" description="Disordered" evidence="1">
    <location>
        <begin position="453"/>
        <end position="486"/>
    </location>
</feature>
<feature type="compositionally biased region" description="Low complexity" evidence="1">
    <location>
        <begin position="308"/>
        <end position="329"/>
    </location>
</feature>
<feature type="compositionally biased region" description="Low complexity" evidence="1">
    <location>
        <begin position="953"/>
        <end position="966"/>
    </location>
</feature>
<sequence>MSKSTAGPSYASKTQADIREMMTKIQDKVQNQRHNKPGPVNKQTPPVAVTQTSTKPIVQSATVQLQDNAFAKEIFIKHTNIADIVAEKLTERNEKTRQKNQLKLYQTYVKSPIMRICDPLHKLRFETRFWEGLFRMATTIPLREERDYRGLKHTLAEAGIKKLCFVDMSHDNILLKNQKYIISLLQSRFNNWSAKLRKLPAYLQDYQEQTEVKLKHDMKKLKQLIKAHGNMNWHQIAHMEDRMLCELLDPIDKRTLYLWRTFAFDDDNLNKKYHLGKYYRDPVGPMPVKTMFEQIPGPGPDLSVRNHASLSSAPAPSGSRASPFASPRRPISRDALAKPNELTFVPYDSSTLNHDGMRSWRRSHTQAQPVILLPSTSTTPNVTEDLSVAPDSIVSVMEIDHDSENIDTTNERTDQLVAKQSHIGCAEKSGSGNTGEQEPPAKRRHLQITQEEAMDAAADGTTSSSVVATRSTMGPPATRRCPTPPQITEDGAMDVGANSLVVAMQPTTETPANRTFPTPPQTTNEEAMDATANDSAASSVTCAQSGYSLDYVKFCTNIYSVMIKFRLEIHPKAPLTPLIIEKLVKKMYHFHQESFARSELPAGFRKLSANEQMALKTKGPFAWAWEQLHTPIGTERSEAPVISKSKTPVEKATTTDVQEITIANANAIERSRAGEQVQTPIGTERSESPVISKSKTPVEKATTPDVQEITTASANERSRACEPLQTPIGTERSESPVISNSKTPVEKATAPGVQEITTANENERSRKTQPGRTVMQAKRQKKNCIFPGVRSTRPQNIVYESDTPPVTEPVFVGVDYNAAASQNQHIATNVDPLYEPDSTSFRPIVSSTHSQDGSIQPGQSDAPEKNVPSVSEPAIQNQQNTPTVDTLSEPDSLTFRPFVSSTQSQDGSSQPGQPDAPEENVPPVSEPNQNQQNTPTVDTLSEPDSLTFRPFVSSTQQQDTNSQQEQPVPMGENTPQALATTSRTPRAIPADDAANDSSCVIIKGERISQKLDTSGYAGYVEEIPCSPQIYTIVDSDDDYQEEFEAHRTDAVQNSLCGSFQQPADAIEVELNSMFSPMGATDTHDGQIQSFGRFNRLSLEQQMVLFTEGWKSVVGSHRKRQRRPVKDLCFTLAKVPGKSTVHPSLPFDFLIDTDIESVRYTQRPIRWRGCNELQENKLTVNLHHRTAGIFTVSVRDQQVGHLLGLLGPAQTSSAGWEALKASLAHVGKFRYGRKEPSAEYYRMSVVEKVLHLYFDTLPRFPRDGGFVLRLNQDRSTFPADGGTVKLERFNVHLHSKQRSKSVRKDSNTTRQTEDDEEGLENFLMPGVADAMTKMRKCIFPDEQS</sequence>
<feature type="region of interest" description="Disordered" evidence="1">
    <location>
        <begin position="293"/>
        <end position="337"/>
    </location>
</feature>
<evidence type="ECO:0000313" key="2">
    <source>
        <dbReference type="EnsemblMetazoa" id="ENSAATROPP011194"/>
    </source>
</evidence>
<feature type="compositionally biased region" description="Polar residues" evidence="1">
    <location>
        <begin position="934"/>
        <end position="944"/>
    </location>
</feature>
<accession>A0AAG5DK74</accession>
<feature type="region of interest" description="Disordered" evidence="1">
    <location>
        <begin position="760"/>
        <end position="779"/>
    </location>
</feature>
<dbReference type="EnsemblMetazoa" id="ENSAATROPT012337">
    <property type="protein sequence ID" value="ENSAATROPP011194"/>
    <property type="gene ID" value="ENSAATROPG010035"/>
</dbReference>
<dbReference type="Proteomes" id="UP000075880">
    <property type="component" value="Unassembled WGS sequence"/>
</dbReference>
<feature type="compositionally biased region" description="Low complexity" evidence="1">
    <location>
        <begin position="900"/>
        <end position="933"/>
    </location>
</feature>
<protein>
    <submittedName>
        <fullName evidence="2">Uncharacterized protein</fullName>
    </submittedName>
</protein>
<proteinExistence type="predicted"/>
<evidence type="ECO:0000256" key="1">
    <source>
        <dbReference type="SAM" id="MobiDB-lite"/>
    </source>
</evidence>
<reference evidence="2" key="1">
    <citation type="submission" date="2024-04" db="UniProtKB">
        <authorList>
            <consortium name="EnsemblMetazoa"/>
        </authorList>
    </citation>
    <scope>IDENTIFICATION</scope>
    <source>
        <strain evidence="2">EBRO</strain>
    </source>
</reference>
<feature type="region of interest" description="Disordered" evidence="1">
    <location>
        <begin position="673"/>
        <end position="702"/>
    </location>
</feature>
<feature type="region of interest" description="Disordered" evidence="1">
    <location>
        <begin position="727"/>
        <end position="749"/>
    </location>
</feature>
<organism evidence="2 3">
    <name type="scientific">Anopheles atroparvus</name>
    <name type="common">European mosquito</name>
    <dbReference type="NCBI Taxonomy" id="41427"/>
    <lineage>
        <taxon>Eukaryota</taxon>
        <taxon>Metazoa</taxon>
        <taxon>Ecdysozoa</taxon>
        <taxon>Arthropoda</taxon>
        <taxon>Hexapoda</taxon>
        <taxon>Insecta</taxon>
        <taxon>Pterygota</taxon>
        <taxon>Neoptera</taxon>
        <taxon>Endopterygota</taxon>
        <taxon>Diptera</taxon>
        <taxon>Nematocera</taxon>
        <taxon>Culicoidea</taxon>
        <taxon>Culicidae</taxon>
        <taxon>Anophelinae</taxon>
        <taxon>Anopheles</taxon>
    </lineage>
</organism>
<evidence type="ECO:0000313" key="3">
    <source>
        <dbReference type="Proteomes" id="UP000075880"/>
    </source>
</evidence>
<feature type="region of interest" description="Disordered" evidence="1">
    <location>
        <begin position="1296"/>
        <end position="1319"/>
    </location>
</feature>
<keyword evidence="3" id="KW-1185">Reference proteome</keyword>
<feature type="compositionally biased region" description="Polar residues" evidence="1">
    <location>
        <begin position="874"/>
        <end position="891"/>
    </location>
</feature>
<feature type="region of interest" description="Disordered" evidence="1">
    <location>
        <begin position="29"/>
        <end position="52"/>
    </location>
</feature>
<feature type="compositionally biased region" description="Polar residues" evidence="1">
    <location>
        <begin position="837"/>
        <end position="859"/>
    </location>
</feature>
<name>A0AAG5DK74_ANOAO</name>